<keyword evidence="2" id="KW-1185">Reference proteome</keyword>
<gene>
    <name evidence="1" type="ordered locus">ATP_00215</name>
</gene>
<dbReference type="AlphaFoldDB" id="B3QZL5"/>
<dbReference type="HOGENOM" id="CLU_2021918_0_0_14"/>
<dbReference type="Proteomes" id="UP000002020">
    <property type="component" value="Chromosome"/>
</dbReference>
<accession>B3QZL5</accession>
<reference evidence="1 2" key="1">
    <citation type="journal article" date="2008" name="BMC Genomics">
        <title>The linear chromosome of the plant-pathogenic mycoplasma 'Candidatus Phytoplasma mali'.</title>
        <authorList>
            <person name="Kube M."/>
            <person name="Schneider B."/>
            <person name="Kuhl H."/>
            <person name="Dandekar T."/>
            <person name="Heitmann K."/>
            <person name="Migdoll A.M."/>
            <person name="Reinhardt R."/>
            <person name="Seemueller E."/>
        </authorList>
    </citation>
    <scope>NUCLEOTIDE SEQUENCE [LARGE SCALE GENOMIC DNA]</scope>
    <source>
        <strain evidence="1 2">AT</strain>
    </source>
</reference>
<dbReference type="EMBL" id="CU469464">
    <property type="protein sequence ID" value="CAP18402.1"/>
    <property type="molecule type" value="Genomic_DNA"/>
</dbReference>
<organism evidence="2">
    <name type="scientific">Phytoplasma mali (strain AT)</name>
    <dbReference type="NCBI Taxonomy" id="482235"/>
    <lineage>
        <taxon>Bacteria</taxon>
        <taxon>Bacillati</taxon>
        <taxon>Mycoplasmatota</taxon>
        <taxon>Mollicutes</taxon>
        <taxon>Acholeplasmatales</taxon>
        <taxon>Acholeplasmataceae</taxon>
        <taxon>Candidatus Phytoplasma</taxon>
        <taxon>16SrX (Apple proliferation group)</taxon>
    </lineage>
</organism>
<evidence type="ECO:0000313" key="2">
    <source>
        <dbReference type="Proteomes" id="UP000002020"/>
    </source>
</evidence>
<proteinExistence type="predicted"/>
<sequence length="122" mass="14276">MKKPYFKDIDSAIDWYMYFLNEIDLFDEDPQDYCQKYGVINNLLTIFGKLDDFVNHTHGDRFYFEPINCSNAMIADVNAKADKLNTQVREVVDQIDNVITKLDNIAHDIIKLKTEYKIVDGD</sequence>
<name>B3QZL5_PHYMT</name>
<protein>
    <submittedName>
        <fullName evidence="1">Uncharacterized protein</fullName>
    </submittedName>
</protein>
<dbReference type="KEGG" id="pml:ATP_00215"/>
<evidence type="ECO:0000313" key="1">
    <source>
        <dbReference type="EMBL" id="CAP18402.1"/>
    </source>
</evidence>